<dbReference type="Proteomes" id="UP000887229">
    <property type="component" value="Unassembled WGS sequence"/>
</dbReference>
<keyword evidence="7" id="KW-1185">Reference proteome</keyword>
<keyword evidence="4" id="KW-0472">Membrane</keyword>
<dbReference type="EMBL" id="MU251248">
    <property type="protein sequence ID" value="KAG9256397.1"/>
    <property type="molecule type" value="Genomic_DNA"/>
</dbReference>
<dbReference type="AlphaFoldDB" id="A0A9P7ZRC7"/>
<feature type="transmembrane region" description="Helical" evidence="4">
    <location>
        <begin position="53"/>
        <end position="72"/>
    </location>
</feature>
<evidence type="ECO:0000313" key="6">
    <source>
        <dbReference type="EMBL" id="KAG9256397.1"/>
    </source>
</evidence>
<dbReference type="PANTHER" id="PTHR24322:SF736">
    <property type="entry name" value="RETINOL DEHYDROGENASE 10"/>
    <property type="match status" value="1"/>
</dbReference>
<evidence type="ECO:0000256" key="2">
    <source>
        <dbReference type="ARBA" id="ARBA00023002"/>
    </source>
</evidence>
<dbReference type="InterPro" id="IPR036291">
    <property type="entry name" value="NAD(P)-bd_dom_sf"/>
</dbReference>
<keyword evidence="4" id="KW-0812">Transmembrane</keyword>
<dbReference type="PANTHER" id="PTHR24322">
    <property type="entry name" value="PKSB"/>
    <property type="match status" value="1"/>
</dbReference>
<keyword evidence="2" id="KW-0560">Oxidoreductase</keyword>
<gene>
    <name evidence="6" type="ORF">F5Z01DRAFT_508628</name>
</gene>
<evidence type="ECO:0000259" key="5">
    <source>
        <dbReference type="SMART" id="SM00822"/>
    </source>
</evidence>
<dbReference type="Gene3D" id="3.40.50.720">
    <property type="entry name" value="NAD(P)-binding Rossmann-like Domain"/>
    <property type="match status" value="1"/>
</dbReference>
<comment type="caution">
    <text evidence="6">The sequence shown here is derived from an EMBL/GenBank/DDBJ whole genome shotgun (WGS) entry which is preliminary data.</text>
</comment>
<feature type="transmembrane region" description="Helical" evidence="4">
    <location>
        <begin position="12"/>
        <end position="33"/>
    </location>
</feature>
<dbReference type="PRINTS" id="PR00080">
    <property type="entry name" value="SDRFAMILY"/>
</dbReference>
<feature type="domain" description="Ketoreductase" evidence="5">
    <location>
        <begin position="89"/>
        <end position="264"/>
    </location>
</feature>
<protein>
    <recommendedName>
        <fullName evidence="5">Ketoreductase domain-containing protein</fullName>
    </recommendedName>
</protein>
<evidence type="ECO:0000256" key="4">
    <source>
        <dbReference type="SAM" id="Phobius"/>
    </source>
</evidence>
<dbReference type="RefSeq" id="XP_046120321.1">
    <property type="nucleotide sequence ID" value="XM_046260327.1"/>
</dbReference>
<dbReference type="OrthoDB" id="5840532at2759"/>
<dbReference type="Pfam" id="PF00106">
    <property type="entry name" value="adh_short"/>
    <property type="match status" value="1"/>
</dbReference>
<dbReference type="InterPro" id="IPR057326">
    <property type="entry name" value="KR_dom"/>
</dbReference>
<name>A0A9P7ZRC7_9HYPO</name>
<comment type="similarity">
    <text evidence="1 3">Belongs to the short-chain dehydrogenases/reductases (SDR) family.</text>
</comment>
<reference evidence="6" key="1">
    <citation type="journal article" date="2021" name="IMA Fungus">
        <title>Genomic characterization of three marine fungi, including Emericellopsis atlantica sp. nov. with signatures of a generalist lifestyle and marine biomass degradation.</title>
        <authorList>
            <person name="Hagestad O.C."/>
            <person name="Hou L."/>
            <person name="Andersen J.H."/>
            <person name="Hansen E.H."/>
            <person name="Altermark B."/>
            <person name="Li C."/>
            <person name="Kuhnert E."/>
            <person name="Cox R.J."/>
            <person name="Crous P.W."/>
            <person name="Spatafora J.W."/>
            <person name="Lail K."/>
            <person name="Amirebrahimi M."/>
            <person name="Lipzen A."/>
            <person name="Pangilinan J."/>
            <person name="Andreopoulos W."/>
            <person name="Hayes R.D."/>
            <person name="Ng V."/>
            <person name="Grigoriev I.V."/>
            <person name="Jackson S.A."/>
            <person name="Sutton T.D.S."/>
            <person name="Dobson A.D.W."/>
            <person name="Rama T."/>
        </authorList>
    </citation>
    <scope>NUCLEOTIDE SEQUENCE</scope>
    <source>
        <strain evidence="6">TS7</strain>
    </source>
</reference>
<dbReference type="SUPFAM" id="SSF51735">
    <property type="entry name" value="NAD(P)-binding Rossmann-fold domains"/>
    <property type="match status" value="1"/>
</dbReference>
<organism evidence="6 7">
    <name type="scientific">Emericellopsis atlantica</name>
    <dbReference type="NCBI Taxonomy" id="2614577"/>
    <lineage>
        <taxon>Eukaryota</taxon>
        <taxon>Fungi</taxon>
        <taxon>Dikarya</taxon>
        <taxon>Ascomycota</taxon>
        <taxon>Pezizomycotina</taxon>
        <taxon>Sordariomycetes</taxon>
        <taxon>Hypocreomycetidae</taxon>
        <taxon>Hypocreales</taxon>
        <taxon>Bionectriaceae</taxon>
        <taxon>Emericellopsis</taxon>
    </lineage>
</organism>
<dbReference type="SMART" id="SM00822">
    <property type="entry name" value="PKS_KR"/>
    <property type="match status" value="1"/>
</dbReference>
<evidence type="ECO:0000256" key="1">
    <source>
        <dbReference type="ARBA" id="ARBA00006484"/>
    </source>
</evidence>
<dbReference type="InterPro" id="IPR002347">
    <property type="entry name" value="SDR_fam"/>
</dbReference>
<keyword evidence="4" id="KW-1133">Transmembrane helix</keyword>
<proteinExistence type="inferred from homology"/>
<sequence length="353" mass="37847">MARRQRGDDAWLAPISIDMLVRVAVTTVFHPFVTALVPLCLRARTYPWSSTSMIVSIVWAAFISLLWTLSLINRRIAYGTKREVDLSEEIVVITGGAGGLGGLLAEVYGMRGASVAVLDVADASDGEARGISYYKCDVGDQDELSKVAAQIEKDLGTPTILINNAAVVRGKSLLSMQPAEIESSLKTNLLAPFLTIRTFLPGIIRSATGGTIVNISSVIGTLGAAQLTDYAAAKAGITALHKSLTAELRNSHPDVKLMLVTPGQLTTPLFYGVETPSSFFAPVVEPVDVVKEIVAAVESGKGGMIGTPLYARWVDWYNVLPVGIQVLARWIAGVDRGMQKFKGREGMKSDKEL</sequence>
<evidence type="ECO:0000256" key="3">
    <source>
        <dbReference type="RuleBase" id="RU000363"/>
    </source>
</evidence>
<evidence type="ECO:0000313" key="7">
    <source>
        <dbReference type="Proteomes" id="UP000887229"/>
    </source>
</evidence>
<dbReference type="PRINTS" id="PR00081">
    <property type="entry name" value="GDHRDH"/>
</dbReference>
<dbReference type="GeneID" id="70291230"/>
<accession>A0A9P7ZRC7</accession>
<dbReference type="GO" id="GO:0016616">
    <property type="term" value="F:oxidoreductase activity, acting on the CH-OH group of donors, NAD or NADP as acceptor"/>
    <property type="evidence" value="ECO:0007669"/>
    <property type="project" value="TreeGrafter"/>
</dbReference>